<evidence type="ECO:0000313" key="4">
    <source>
        <dbReference type="Proteomes" id="UP001154329"/>
    </source>
</evidence>
<feature type="compositionally biased region" description="Low complexity" evidence="1">
    <location>
        <begin position="537"/>
        <end position="582"/>
    </location>
</feature>
<name>A0A9P0NT72_APHGO</name>
<accession>A0A9P0NT72</accession>
<reference evidence="3" key="1">
    <citation type="submission" date="2022-02" db="EMBL/GenBank/DDBJ databases">
        <authorList>
            <person name="King R."/>
        </authorList>
    </citation>
    <scope>NUCLEOTIDE SEQUENCE</scope>
</reference>
<feature type="chain" id="PRO_5040227620" evidence="2">
    <location>
        <begin position="26"/>
        <end position="925"/>
    </location>
</feature>
<evidence type="ECO:0000256" key="1">
    <source>
        <dbReference type="SAM" id="MobiDB-lite"/>
    </source>
</evidence>
<feature type="compositionally biased region" description="Polar residues" evidence="1">
    <location>
        <begin position="518"/>
        <end position="529"/>
    </location>
</feature>
<feature type="compositionally biased region" description="Gly residues" evidence="1">
    <location>
        <begin position="750"/>
        <end position="776"/>
    </location>
</feature>
<keyword evidence="4" id="KW-1185">Reference proteome</keyword>
<feature type="signal peptide" evidence="2">
    <location>
        <begin position="1"/>
        <end position="25"/>
    </location>
</feature>
<sequence>MKIRTNLYLITAILLTSNLLTLCEGDSDIDHDSFPDNLDDHFDHLDDLHDMVGPILDNDKVIHRVELVEHNGDILTKYATTSHTNQETKNEIFPNTITTIQQSNAPASFTKVIKKTIIKQSNNDGNSSPETDLSMNDMYSTNKLKENGISNSMSKSQTLSQMDHVKNIGLPPLPLQKTSDLQGNIKNIIHTTVTKTTTSAGSPSNELNESFNRKHSLDGLSSNNIISTTSSTKSNFNDGTVISGSLQSNSMEGGSNIKKISMTEDMINGNGINKSQRISRTPVGSIRRTKTTIIKQHSVNDDNDSEDLDKSNMEFNTENISSNNIASSMTNPSGFNTMTTTTIDRDNSNNNAFNQGIPSRREKTRFHKFNGNSVSESGISQNPGSFVQTKTTIIKNGRAADEIKFDDLNGGKIDYGIDSGFSNSNNNINSNYIVSSSNNGNDDDNNFSFNYGYKNGHGSGLQNNYNGNYYGISENKYNGNIMSSDMLGNEYVVEYSNGNGKRKKRKKKGSTIKYQGGRSKNISNGSRKGNGQRKVKNGSNYKSTKSSKSRSGGSPRYYSSNSYVKGQSKSSSSSESASGEISTGKKTSCHCKKGQKLNKRDSNESIQNSYSTDNFGAGSHYLSNSIDNQQMKNNGDFPPFMGREPPPNLMLNNMILRQQPIQLLNDGQSDVTTILNRQGETRSQQIDDHHSAYMTDFKNGQYFKSLGLDIGSNFGPGPDLGKGPGHGHGYGPGPGHGPGAGHGHDSGRGPDPGIGSEPGPGKGASFGPGFGPGKGPGQEANLFGSTSFYNGNFFDRNQRLPLPFPPSQFPYPYSFNKDNYSDFSKMDITTPEFMGIQSGQENQVNINTILPQIQQDSDNEGSGFNQMDAVNSRSITTHTKSNMIKNINSDPIIEYKKITETANNIENNSIPVRHIVQMLSVPPEV</sequence>
<feature type="compositionally biased region" description="Basic residues" evidence="1">
    <location>
        <begin position="500"/>
        <end position="510"/>
    </location>
</feature>
<feature type="compositionally biased region" description="Polar residues" evidence="1">
    <location>
        <begin position="604"/>
        <end position="614"/>
    </location>
</feature>
<feature type="compositionally biased region" description="Gly residues" evidence="1">
    <location>
        <begin position="718"/>
        <end position="741"/>
    </location>
</feature>
<feature type="region of interest" description="Disordered" evidence="1">
    <location>
        <begin position="497"/>
        <end position="643"/>
    </location>
</feature>
<gene>
    <name evidence="3" type="ORF">APHIGO_LOCUS11050</name>
</gene>
<proteinExistence type="predicted"/>
<dbReference type="Proteomes" id="UP001154329">
    <property type="component" value="Chromosome 4"/>
</dbReference>
<keyword evidence="2" id="KW-0732">Signal</keyword>
<evidence type="ECO:0000256" key="2">
    <source>
        <dbReference type="SAM" id="SignalP"/>
    </source>
</evidence>
<dbReference type="AlphaFoldDB" id="A0A9P0NT72"/>
<dbReference type="EMBL" id="OU899037">
    <property type="protein sequence ID" value="CAH1737531.1"/>
    <property type="molecule type" value="Genomic_DNA"/>
</dbReference>
<feature type="region of interest" description="Disordered" evidence="1">
    <location>
        <begin position="715"/>
        <end position="782"/>
    </location>
</feature>
<protein>
    <submittedName>
        <fullName evidence="3">Uncharacterized protein</fullName>
    </submittedName>
</protein>
<feature type="compositionally biased region" description="Basic residues" evidence="1">
    <location>
        <begin position="587"/>
        <end position="597"/>
    </location>
</feature>
<organism evidence="3 4">
    <name type="scientific">Aphis gossypii</name>
    <name type="common">Cotton aphid</name>
    <dbReference type="NCBI Taxonomy" id="80765"/>
    <lineage>
        <taxon>Eukaryota</taxon>
        <taxon>Metazoa</taxon>
        <taxon>Ecdysozoa</taxon>
        <taxon>Arthropoda</taxon>
        <taxon>Hexapoda</taxon>
        <taxon>Insecta</taxon>
        <taxon>Pterygota</taxon>
        <taxon>Neoptera</taxon>
        <taxon>Paraneoptera</taxon>
        <taxon>Hemiptera</taxon>
        <taxon>Sternorrhyncha</taxon>
        <taxon>Aphidomorpha</taxon>
        <taxon>Aphidoidea</taxon>
        <taxon>Aphididae</taxon>
        <taxon>Aphidini</taxon>
        <taxon>Aphis</taxon>
        <taxon>Aphis</taxon>
    </lineage>
</organism>
<feature type="compositionally biased region" description="Polar residues" evidence="1">
    <location>
        <begin position="621"/>
        <end position="633"/>
    </location>
</feature>
<reference evidence="3" key="2">
    <citation type="submission" date="2022-10" db="EMBL/GenBank/DDBJ databases">
        <authorList>
            <consortium name="ENA_rothamsted_submissions"/>
            <consortium name="culmorum"/>
            <person name="King R."/>
        </authorList>
    </citation>
    <scope>NUCLEOTIDE SEQUENCE</scope>
</reference>
<evidence type="ECO:0000313" key="3">
    <source>
        <dbReference type="EMBL" id="CAH1737531.1"/>
    </source>
</evidence>